<dbReference type="STRING" id="490629.SAMN05216266_101817"/>
<dbReference type="Gene3D" id="3.40.50.1820">
    <property type="entry name" value="alpha/beta hydrolase"/>
    <property type="match status" value="1"/>
</dbReference>
<accession>A0A1I0W8Z6</accession>
<evidence type="ECO:0000259" key="1">
    <source>
        <dbReference type="Pfam" id="PF12146"/>
    </source>
</evidence>
<protein>
    <recommendedName>
        <fullName evidence="1">Serine aminopeptidase S33 domain-containing protein</fullName>
    </recommendedName>
</protein>
<dbReference type="SUPFAM" id="SSF53474">
    <property type="entry name" value="alpha/beta-Hydrolases"/>
    <property type="match status" value="1"/>
</dbReference>
<dbReference type="Pfam" id="PF12146">
    <property type="entry name" value="Hydrolase_4"/>
    <property type="match status" value="1"/>
</dbReference>
<dbReference type="EMBL" id="FOKG01000001">
    <property type="protein sequence ID" value="SFA84730.1"/>
    <property type="molecule type" value="Genomic_DNA"/>
</dbReference>
<name>A0A1I0W8Z6_9PSEU</name>
<evidence type="ECO:0000313" key="2">
    <source>
        <dbReference type="EMBL" id="SFA84730.1"/>
    </source>
</evidence>
<proteinExistence type="predicted"/>
<organism evidence="2 3">
    <name type="scientific">Amycolatopsis marina</name>
    <dbReference type="NCBI Taxonomy" id="490629"/>
    <lineage>
        <taxon>Bacteria</taxon>
        <taxon>Bacillati</taxon>
        <taxon>Actinomycetota</taxon>
        <taxon>Actinomycetes</taxon>
        <taxon>Pseudonocardiales</taxon>
        <taxon>Pseudonocardiaceae</taxon>
        <taxon>Amycolatopsis</taxon>
    </lineage>
</organism>
<dbReference type="Proteomes" id="UP000243799">
    <property type="component" value="Unassembled WGS sequence"/>
</dbReference>
<dbReference type="InterPro" id="IPR029058">
    <property type="entry name" value="AB_hydrolase_fold"/>
</dbReference>
<keyword evidence="3" id="KW-1185">Reference proteome</keyword>
<feature type="domain" description="Serine aminopeptidase S33" evidence="1">
    <location>
        <begin position="67"/>
        <end position="176"/>
    </location>
</feature>
<sequence>MLIGLSAVVAVVALVLGAAYVFQRQLVYLPTGGPLPAAADVLPGGRDVTLRTADDLDLGAWFLPVPESRGTVLVAPGNGGDRSMRAPLARALAERGLSVLLLDYRGYGGNPGSPSEEGLALDVRAAHDFLVREAGIAPDELVYYGESLGCGVVAELATERPPAAMVLRSPFTELAAVGQRHYPFLPVKLLLRDRFPVTEHVSASKAPLTVVYGTADAIVPPELSREVAAAGAAKIVEVPGAGHNDLALLAGDRLIDAVDQAAG</sequence>
<dbReference type="AlphaFoldDB" id="A0A1I0W8Z6"/>
<gene>
    <name evidence="2" type="ORF">SAMN05216266_101817</name>
</gene>
<dbReference type="PANTHER" id="PTHR12277">
    <property type="entry name" value="ALPHA/BETA HYDROLASE DOMAIN-CONTAINING PROTEIN"/>
    <property type="match status" value="1"/>
</dbReference>
<dbReference type="PANTHER" id="PTHR12277:SF79">
    <property type="entry name" value="XAA-PRO DIPEPTIDYL-PEPTIDASE-RELATED"/>
    <property type="match status" value="1"/>
</dbReference>
<evidence type="ECO:0000313" key="3">
    <source>
        <dbReference type="Proteomes" id="UP000243799"/>
    </source>
</evidence>
<reference evidence="3" key="1">
    <citation type="submission" date="2016-10" db="EMBL/GenBank/DDBJ databases">
        <authorList>
            <person name="Varghese N."/>
            <person name="Submissions S."/>
        </authorList>
    </citation>
    <scope>NUCLEOTIDE SEQUENCE [LARGE SCALE GENOMIC DNA]</scope>
    <source>
        <strain evidence="3">CGMCC 4.3568</strain>
    </source>
</reference>
<dbReference type="InterPro" id="IPR022742">
    <property type="entry name" value="Hydrolase_4"/>
</dbReference>